<organism evidence="7 8">
    <name type="scientific">Mytilus edulis</name>
    <name type="common">Blue mussel</name>
    <dbReference type="NCBI Taxonomy" id="6550"/>
    <lineage>
        <taxon>Eukaryota</taxon>
        <taxon>Metazoa</taxon>
        <taxon>Spiralia</taxon>
        <taxon>Lophotrochozoa</taxon>
        <taxon>Mollusca</taxon>
        <taxon>Bivalvia</taxon>
        <taxon>Autobranchia</taxon>
        <taxon>Pteriomorphia</taxon>
        <taxon>Mytilida</taxon>
        <taxon>Mytiloidea</taxon>
        <taxon>Mytilidae</taxon>
        <taxon>Mytilinae</taxon>
        <taxon>Mytilus</taxon>
    </lineage>
</organism>
<dbReference type="InterPro" id="IPR001611">
    <property type="entry name" value="Leu-rich_rpt"/>
</dbReference>
<evidence type="ECO:0000313" key="8">
    <source>
        <dbReference type="Proteomes" id="UP000683360"/>
    </source>
</evidence>
<dbReference type="PANTHER" id="PTHR45712:SF22">
    <property type="entry name" value="INSULIN-LIKE GROWTH FACTOR-BINDING PROTEIN COMPLEX ACID LABILE SUBUNIT"/>
    <property type="match status" value="1"/>
</dbReference>
<feature type="chain" id="PRO_5035791830" description="LRRNT domain-containing protein" evidence="5">
    <location>
        <begin position="30"/>
        <end position="175"/>
    </location>
</feature>
<comment type="caution">
    <text evidence="7">The sequence shown here is derived from an EMBL/GenBank/DDBJ whole genome shotgun (WGS) entry which is preliminary data.</text>
</comment>
<accession>A0A8S3S723</accession>
<dbReference type="OrthoDB" id="6108952at2759"/>
<keyword evidence="3" id="KW-0677">Repeat</keyword>
<evidence type="ECO:0000256" key="1">
    <source>
        <dbReference type="ARBA" id="ARBA00022614"/>
    </source>
</evidence>
<dbReference type="InterPro" id="IPR000372">
    <property type="entry name" value="LRRNT"/>
</dbReference>
<dbReference type="GO" id="GO:0005615">
    <property type="term" value="C:extracellular space"/>
    <property type="evidence" value="ECO:0007669"/>
    <property type="project" value="TreeGrafter"/>
</dbReference>
<evidence type="ECO:0000256" key="4">
    <source>
        <dbReference type="ARBA" id="ARBA00023180"/>
    </source>
</evidence>
<evidence type="ECO:0000313" key="7">
    <source>
        <dbReference type="EMBL" id="CAG2216079.1"/>
    </source>
</evidence>
<evidence type="ECO:0000259" key="6">
    <source>
        <dbReference type="SMART" id="SM00013"/>
    </source>
</evidence>
<feature type="domain" description="LRRNT" evidence="6">
    <location>
        <begin position="30"/>
        <end position="65"/>
    </location>
</feature>
<reference evidence="7" key="1">
    <citation type="submission" date="2021-03" db="EMBL/GenBank/DDBJ databases">
        <authorList>
            <person name="Bekaert M."/>
        </authorList>
    </citation>
    <scope>NUCLEOTIDE SEQUENCE</scope>
</reference>
<evidence type="ECO:0000256" key="3">
    <source>
        <dbReference type="ARBA" id="ARBA00022737"/>
    </source>
</evidence>
<dbReference type="Gene3D" id="3.80.10.10">
    <property type="entry name" value="Ribonuclease Inhibitor"/>
    <property type="match status" value="1"/>
</dbReference>
<dbReference type="SMART" id="SM00369">
    <property type="entry name" value="LRR_TYP"/>
    <property type="match status" value="2"/>
</dbReference>
<dbReference type="InterPro" id="IPR050333">
    <property type="entry name" value="SLRP"/>
</dbReference>
<keyword evidence="8" id="KW-1185">Reference proteome</keyword>
<dbReference type="PANTHER" id="PTHR45712">
    <property type="entry name" value="AGAP008170-PA"/>
    <property type="match status" value="1"/>
</dbReference>
<dbReference type="EMBL" id="CAJPWZ010001467">
    <property type="protein sequence ID" value="CAG2216079.1"/>
    <property type="molecule type" value="Genomic_DNA"/>
</dbReference>
<evidence type="ECO:0000256" key="2">
    <source>
        <dbReference type="ARBA" id="ARBA00022729"/>
    </source>
</evidence>
<proteinExistence type="predicted"/>
<dbReference type="Pfam" id="PF13855">
    <property type="entry name" value="LRR_8"/>
    <property type="match status" value="1"/>
</dbReference>
<dbReference type="SUPFAM" id="SSF52058">
    <property type="entry name" value="L domain-like"/>
    <property type="match status" value="1"/>
</dbReference>
<dbReference type="PROSITE" id="PS51450">
    <property type="entry name" value="LRR"/>
    <property type="match status" value="1"/>
</dbReference>
<evidence type="ECO:0000256" key="5">
    <source>
        <dbReference type="SAM" id="SignalP"/>
    </source>
</evidence>
<dbReference type="Proteomes" id="UP000683360">
    <property type="component" value="Unassembled WGS sequence"/>
</dbReference>
<name>A0A8S3S723_MYTED</name>
<dbReference type="SMART" id="SM00013">
    <property type="entry name" value="LRRNT"/>
    <property type="match status" value="1"/>
</dbReference>
<gene>
    <name evidence="7" type="ORF">MEDL_29830</name>
</gene>
<dbReference type="InterPro" id="IPR032675">
    <property type="entry name" value="LRR_dom_sf"/>
</dbReference>
<keyword evidence="2 5" id="KW-0732">Signal</keyword>
<dbReference type="AlphaFoldDB" id="A0A8S3S723"/>
<keyword evidence="1" id="KW-0433">Leucine-rich repeat</keyword>
<feature type="signal peptide" evidence="5">
    <location>
        <begin position="1"/>
        <end position="29"/>
    </location>
</feature>
<protein>
    <recommendedName>
        <fullName evidence="6">LRRNT domain-containing protein</fullName>
    </recommendedName>
</protein>
<dbReference type="InterPro" id="IPR003591">
    <property type="entry name" value="Leu-rich_rpt_typical-subtyp"/>
</dbReference>
<keyword evidence="4" id="KW-0325">Glycoprotein</keyword>
<sequence length="175" mass="19946">MKRCNMIRMSMDMCVLLLFAVVSTGLVNGICPSTCLCVDDSSGSNVDCYSRYLGHIPALPNDTYHLNLLLNNITVIDIQFCKEMPQLQYIFIDFNLITDIPVNTFADCEKLYRIDLHNNKIRSIESNTFVNMTNLYYLEWPTIQMDSEEKSASAYVTFSTINMINHVFIAEIGAN</sequence>